<reference evidence="1" key="1">
    <citation type="submission" date="2020-06" db="EMBL/GenBank/DDBJ databases">
        <authorList>
            <person name="Dong N."/>
        </authorList>
    </citation>
    <scope>NUCLEOTIDE SEQUENCE</scope>
    <source>
        <strain evidence="1">R655-4</strain>
    </source>
</reference>
<dbReference type="Proteomes" id="UP001170959">
    <property type="component" value="Unassembled WGS sequence"/>
</dbReference>
<name>A0AAJ1V6U8_9FLAO</name>
<dbReference type="EMBL" id="JACAGJ010000001">
    <property type="protein sequence ID" value="MDM1071527.1"/>
    <property type="molecule type" value="Genomic_DNA"/>
</dbReference>
<gene>
    <name evidence="1" type="ORF">HX001_03355</name>
</gene>
<comment type="caution">
    <text evidence="1">The sequence shown here is derived from an EMBL/GenBank/DDBJ whole genome shotgun (WGS) entry which is preliminary data.</text>
</comment>
<dbReference type="RefSeq" id="WP_286491899.1">
    <property type="nucleotide sequence ID" value="NZ_JACAGJ010000001.1"/>
</dbReference>
<reference evidence="1" key="2">
    <citation type="journal article" date="2022" name="Sci. Total Environ.">
        <title>Prevalence, transmission, and molecular epidemiology of tet(X)-positive bacteria among humans, animals, and environmental niches in China: An epidemiological, and genomic-based study.</title>
        <authorList>
            <person name="Dong N."/>
            <person name="Zeng Y."/>
            <person name="Cai C."/>
            <person name="Sun C."/>
            <person name="Lu J."/>
            <person name="Liu C."/>
            <person name="Zhou H."/>
            <person name="Sun Q."/>
            <person name="Shu L."/>
            <person name="Wang H."/>
            <person name="Wang Y."/>
            <person name="Wang S."/>
            <person name="Wu C."/>
            <person name="Chan E.W."/>
            <person name="Chen G."/>
            <person name="Shen Z."/>
            <person name="Chen S."/>
            <person name="Zhang R."/>
        </authorList>
    </citation>
    <scope>NUCLEOTIDE SEQUENCE</scope>
    <source>
        <strain evidence="1">R655-4</strain>
    </source>
</reference>
<organism evidence="1 2">
    <name type="scientific">Empedobacter brevis</name>
    <dbReference type="NCBI Taxonomy" id="247"/>
    <lineage>
        <taxon>Bacteria</taxon>
        <taxon>Pseudomonadati</taxon>
        <taxon>Bacteroidota</taxon>
        <taxon>Flavobacteriia</taxon>
        <taxon>Flavobacteriales</taxon>
        <taxon>Weeksellaceae</taxon>
        <taxon>Empedobacter</taxon>
    </lineage>
</organism>
<evidence type="ECO:0000313" key="2">
    <source>
        <dbReference type="Proteomes" id="UP001170959"/>
    </source>
</evidence>
<proteinExistence type="predicted"/>
<sequence length="73" mass="8467">MNDLNYDSIKNKIESEVCPIHQKNAVFVKTTESFNIAACCEDFKTEMIEKSNYIVAEETKKNMDNILKKAFEK</sequence>
<accession>A0AAJ1V6U8</accession>
<protein>
    <submittedName>
        <fullName evidence="1">Uncharacterized protein</fullName>
    </submittedName>
</protein>
<evidence type="ECO:0000313" key="1">
    <source>
        <dbReference type="EMBL" id="MDM1071527.1"/>
    </source>
</evidence>
<dbReference type="AlphaFoldDB" id="A0AAJ1V6U8"/>